<reference evidence="2 3" key="1">
    <citation type="submission" date="2016-03" db="EMBL/GenBank/DDBJ databases">
        <title>EvidentialGene: Evidence-directed Construction of Genes on Genomes.</title>
        <authorList>
            <person name="Gilbert D.G."/>
            <person name="Choi J.-H."/>
            <person name="Mockaitis K."/>
            <person name="Colbourne J."/>
            <person name="Pfrender M."/>
        </authorList>
    </citation>
    <scope>NUCLEOTIDE SEQUENCE [LARGE SCALE GENOMIC DNA]</scope>
    <source>
        <strain evidence="2 3">Xinb3</strain>
        <tissue evidence="2">Complete organism</tissue>
    </source>
</reference>
<dbReference type="AlphaFoldDB" id="A0A165AI16"/>
<gene>
    <name evidence="2" type="ORF">APZ42_016596</name>
</gene>
<accession>A0A165AI16</accession>
<feature type="transmembrane region" description="Helical" evidence="1">
    <location>
        <begin position="49"/>
        <end position="70"/>
    </location>
</feature>
<keyword evidence="1" id="KW-1133">Transmembrane helix</keyword>
<proteinExistence type="predicted"/>
<evidence type="ECO:0000313" key="3">
    <source>
        <dbReference type="Proteomes" id="UP000076858"/>
    </source>
</evidence>
<dbReference type="EMBL" id="LRGB01000626">
    <property type="protein sequence ID" value="KZS17683.1"/>
    <property type="molecule type" value="Genomic_DNA"/>
</dbReference>
<keyword evidence="3" id="KW-1185">Reference proteome</keyword>
<organism evidence="2 3">
    <name type="scientific">Daphnia magna</name>
    <dbReference type="NCBI Taxonomy" id="35525"/>
    <lineage>
        <taxon>Eukaryota</taxon>
        <taxon>Metazoa</taxon>
        <taxon>Ecdysozoa</taxon>
        <taxon>Arthropoda</taxon>
        <taxon>Crustacea</taxon>
        <taxon>Branchiopoda</taxon>
        <taxon>Diplostraca</taxon>
        <taxon>Cladocera</taxon>
        <taxon>Anomopoda</taxon>
        <taxon>Daphniidae</taxon>
        <taxon>Daphnia</taxon>
    </lineage>
</organism>
<keyword evidence="1" id="KW-0812">Transmembrane</keyword>
<evidence type="ECO:0000256" key="1">
    <source>
        <dbReference type="SAM" id="Phobius"/>
    </source>
</evidence>
<evidence type="ECO:0000313" key="2">
    <source>
        <dbReference type="EMBL" id="KZS17683.1"/>
    </source>
</evidence>
<name>A0A165AI16_9CRUS</name>
<keyword evidence="1" id="KW-0472">Membrane</keyword>
<comment type="caution">
    <text evidence="2">The sequence shown here is derived from an EMBL/GenBank/DDBJ whole genome shotgun (WGS) entry which is preliminary data.</text>
</comment>
<feature type="transmembrane region" description="Helical" evidence="1">
    <location>
        <begin position="12"/>
        <end position="29"/>
    </location>
</feature>
<sequence>MEQKRNAPPRLMALFFFSFFSSLQLLNPISFSTSHLFFTRITKKRKREIYNFFVSFYDPTIMFILMACYLNR</sequence>
<protein>
    <submittedName>
        <fullName evidence="2">Uncharacterized protein</fullName>
    </submittedName>
</protein>
<dbReference type="Proteomes" id="UP000076858">
    <property type="component" value="Unassembled WGS sequence"/>
</dbReference>